<keyword evidence="7" id="KW-0282">Flagellum</keyword>
<keyword evidence="7" id="KW-0969">Cilium</keyword>
<evidence type="ECO:0000256" key="5">
    <source>
        <dbReference type="NCBIfam" id="TIGR00205"/>
    </source>
</evidence>
<dbReference type="NCBIfam" id="TIGR00205">
    <property type="entry name" value="fliE"/>
    <property type="match status" value="1"/>
</dbReference>
<dbReference type="GO" id="GO:0005198">
    <property type="term" value="F:structural molecule activity"/>
    <property type="evidence" value="ECO:0007669"/>
    <property type="project" value="UniProtKB-UniRule"/>
</dbReference>
<accession>A0A1W1VKQ8</accession>
<proteinExistence type="inferred from homology"/>
<dbReference type="STRING" id="698762.SAMN00808754_0946"/>
<name>A0A1W1VKQ8_9FIRM</name>
<keyword evidence="8" id="KW-1185">Reference proteome</keyword>
<dbReference type="PRINTS" id="PR01006">
    <property type="entry name" value="FLGHOOKFLIE"/>
</dbReference>
<organism evidence="7 8">
    <name type="scientific">Thermanaeromonas toyohensis ToBE</name>
    <dbReference type="NCBI Taxonomy" id="698762"/>
    <lineage>
        <taxon>Bacteria</taxon>
        <taxon>Bacillati</taxon>
        <taxon>Bacillota</taxon>
        <taxon>Clostridia</taxon>
        <taxon>Neomoorellales</taxon>
        <taxon>Neomoorellaceae</taxon>
        <taxon>Thermanaeromonas</taxon>
    </lineage>
</organism>
<dbReference type="GO" id="GO:0003774">
    <property type="term" value="F:cytoskeletal motor activity"/>
    <property type="evidence" value="ECO:0007669"/>
    <property type="project" value="InterPro"/>
</dbReference>
<dbReference type="PANTHER" id="PTHR34653">
    <property type="match status" value="1"/>
</dbReference>
<dbReference type="Proteomes" id="UP000192569">
    <property type="component" value="Chromosome I"/>
</dbReference>
<feature type="region of interest" description="Disordered" evidence="6">
    <location>
        <begin position="1"/>
        <end position="22"/>
    </location>
</feature>
<evidence type="ECO:0000256" key="1">
    <source>
        <dbReference type="ARBA" id="ARBA00004117"/>
    </source>
</evidence>
<comment type="similarity">
    <text evidence="2 4">Belongs to the FliE family.</text>
</comment>
<dbReference type="InterPro" id="IPR001624">
    <property type="entry name" value="FliE"/>
</dbReference>
<dbReference type="OrthoDB" id="9812413at2"/>
<dbReference type="Pfam" id="PF02049">
    <property type="entry name" value="FliE"/>
    <property type="match status" value="1"/>
</dbReference>
<protein>
    <recommendedName>
        <fullName evidence="4 5">Flagellar hook-basal body complex protein FliE</fullName>
    </recommendedName>
</protein>
<dbReference type="HAMAP" id="MF_00724">
    <property type="entry name" value="FliE"/>
    <property type="match status" value="1"/>
</dbReference>
<keyword evidence="7" id="KW-0966">Cell projection</keyword>
<evidence type="ECO:0000256" key="3">
    <source>
        <dbReference type="ARBA" id="ARBA00023143"/>
    </source>
</evidence>
<evidence type="ECO:0000313" key="8">
    <source>
        <dbReference type="Proteomes" id="UP000192569"/>
    </source>
</evidence>
<reference evidence="7 8" key="1">
    <citation type="submission" date="2017-04" db="EMBL/GenBank/DDBJ databases">
        <authorList>
            <person name="Afonso C.L."/>
            <person name="Miller P.J."/>
            <person name="Scott M.A."/>
            <person name="Spackman E."/>
            <person name="Goraichik I."/>
            <person name="Dimitrov K.M."/>
            <person name="Suarez D.L."/>
            <person name="Swayne D.E."/>
        </authorList>
    </citation>
    <scope>NUCLEOTIDE SEQUENCE [LARGE SCALE GENOMIC DNA]</scope>
    <source>
        <strain evidence="7 8">ToBE</strain>
    </source>
</reference>
<evidence type="ECO:0000313" key="7">
    <source>
        <dbReference type="EMBL" id="SMB93975.1"/>
    </source>
</evidence>
<gene>
    <name evidence="4" type="primary">fliE</name>
    <name evidence="7" type="ORF">SAMN00808754_0946</name>
</gene>
<feature type="compositionally biased region" description="Low complexity" evidence="6">
    <location>
        <begin position="1"/>
        <end position="16"/>
    </location>
</feature>
<dbReference type="GO" id="GO:0071973">
    <property type="term" value="P:bacterial-type flagellum-dependent cell motility"/>
    <property type="evidence" value="ECO:0007669"/>
    <property type="project" value="InterPro"/>
</dbReference>
<evidence type="ECO:0000256" key="6">
    <source>
        <dbReference type="SAM" id="MobiDB-lite"/>
    </source>
</evidence>
<dbReference type="PANTHER" id="PTHR34653:SF1">
    <property type="entry name" value="FLAGELLAR HOOK-BASAL BODY COMPLEX PROTEIN FLIE"/>
    <property type="match status" value="1"/>
</dbReference>
<dbReference type="EMBL" id="LT838272">
    <property type="protein sequence ID" value="SMB93975.1"/>
    <property type="molecule type" value="Genomic_DNA"/>
</dbReference>
<keyword evidence="3 4" id="KW-0975">Bacterial flagellum</keyword>
<evidence type="ECO:0000256" key="4">
    <source>
        <dbReference type="HAMAP-Rule" id="MF_00724"/>
    </source>
</evidence>
<sequence length="103" mass="11226">MVQGLSLLPTSPPLSLGEGQRTKPVGAGELAASFQEILKEKLADLNETLQKADKLTLQYLAGDIQDIHEVMLALEQAGLALQLAVQVRNKVIEAYQEISRMQV</sequence>
<comment type="subcellular location">
    <subcellularLocation>
        <location evidence="1 4">Bacterial flagellum basal body</location>
    </subcellularLocation>
</comment>
<dbReference type="AlphaFoldDB" id="A0A1W1VKQ8"/>
<dbReference type="GO" id="GO:0009425">
    <property type="term" value="C:bacterial-type flagellum basal body"/>
    <property type="evidence" value="ECO:0007669"/>
    <property type="project" value="UniProtKB-SubCell"/>
</dbReference>
<evidence type="ECO:0000256" key="2">
    <source>
        <dbReference type="ARBA" id="ARBA00009272"/>
    </source>
</evidence>